<proteinExistence type="predicted"/>
<comment type="caution">
    <text evidence="1">The sequence shown here is derived from an EMBL/GenBank/DDBJ whole genome shotgun (WGS) entry which is preliminary data.</text>
</comment>
<dbReference type="AlphaFoldDB" id="D1P7R1"/>
<dbReference type="EMBL" id="ABXV02000060">
    <property type="protein sequence ID" value="EFB70583.1"/>
    <property type="molecule type" value="Genomic_DNA"/>
</dbReference>
<evidence type="ECO:0000313" key="1">
    <source>
        <dbReference type="EMBL" id="EFB70583.1"/>
    </source>
</evidence>
<gene>
    <name evidence="1" type="ORF">PROVRUST_08285</name>
</gene>
<keyword evidence="2" id="KW-1185">Reference proteome</keyword>
<dbReference type="Proteomes" id="UP000005512">
    <property type="component" value="Unassembled WGS sequence"/>
</dbReference>
<dbReference type="HOGENOM" id="CLU_3294976_0_0_6"/>
<protein>
    <submittedName>
        <fullName evidence="1">Uncharacterized protein</fullName>
    </submittedName>
</protein>
<evidence type="ECO:0000313" key="2">
    <source>
        <dbReference type="Proteomes" id="UP000005512"/>
    </source>
</evidence>
<sequence length="40" mass="4506">MLPEISIACRLPRHNLHCRGVGCSQLLGSHTFVCSPRYPR</sequence>
<name>D1P7R1_9GAMM</name>
<accession>D1P7R1</accession>
<reference evidence="1" key="1">
    <citation type="submission" date="2009-12" db="EMBL/GenBank/DDBJ databases">
        <authorList>
            <person name="Weinstock G."/>
            <person name="Sodergren E."/>
            <person name="Clifton S."/>
            <person name="Fulton L."/>
            <person name="Fulton B."/>
            <person name="Courtney L."/>
            <person name="Fronick C."/>
            <person name="Harrison M."/>
            <person name="Strong C."/>
            <person name="Farmer C."/>
            <person name="Delahaunty K."/>
            <person name="Markovic C."/>
            <person name="Hall O."/>
            <person name="Minx P."/>
            <person name="Tomlinson C."/>
            <person name="Mitreva M."/>
            <person name="Nelson J."/>
            <person name="Hou S."/>
            <person name="Wollam A."/>
            <person name="Pepin K.H."/>
            <person name="Johnson M."/>
            <person name="Bhonagiri V."/>
            <person name="Nash W.E."/>
            <person name="Warren W."/>
            <person name="Chinwalla A."/>
            <person name="Mardis E.R."/>
            <person name="Wilson R.K."/>
        </authorList>
    </citation>
    <scope>NUCLEOTIDE SEQUENCE [LARGE SCALE GENOMIC DNA]</scope>
    <source>
        <strain evidence="1">DSM 4541</strain>
    </source>
</reference>
<organism evidence="1 2">
    <name type="scientific">Providencia rustigianii DSM 4541</name>
    <dbReference type="NCBI Taxonomy" id="500637"/>
    <lineage>
        <taxon>Bacteria</taxon>
        <taxon>Pseudomonadati</taxon>
        <taxon>Pseudomonadota</taxon>
        <taxon>Gammaproteobacteria</taxon>
        <taxon>Enterobacterales</taxon>
        <taxon>Morganellaceae</taxon>
        <taxon>Providencia</taxon>
    </lineage>
</organism>